<dbReference type="AlphaFoldDB" id="A0AAV4TTJ0"/>
<gene>
    <name evidence="1" type="ORF">CDAR_600781</name>
</gene>
<comment type="caution">
    <text evidence="1">The sequence shown here is derived from an EMBL/GenBank/DDBJ whole genome shotgun (WGS) entry which is preliminary data.</text>
</comment>
<sequence length="168" mass="19037">MKKTALIHKRPSACLLYSISVGTSGLEHSLERIKEACEWMEREHFSSIPCGYLATVSIVSGSLEIICGRGISGLKRVGQKWMDSSSRPRVGRGRKLFVGRRGVKFFIRPLPTPPMLDYAPHHPHKDPFVTFRVARKAPTPLSPSAVRLLLSRFLFNMSWMLSFRKRTV</sequence>
<accession>A0AAV4TTJ0</accession>
<name>A0AAV4TTJ0_9ARAC</name>
<protein>
    <submittedName>
        <fullName evidence="1">Uncharacterized protein</fullName>
    </submittedName>
</protein>
<proteinExistence type="predicted"/>
<evidence type="ECO:0000313" key="1">
    <source>
        <dbReference type="EMBL" id="GIY49395.1"/>
    </source>
</evidence>
<dbReference type="Proteomes" id="UP001054837">
    <property type="component" value="Unassembled WGS sequence"/>
</dbReference>
<dbReference type="EMBL" id="BPLQ01010221">
    <property type="protein sequence ID" value="GIY49395.1"/>
    <property type="molecule type" value="Genomic_DNA"/>
</dbReference>
<keyword evidence="2" id="KW-1185">Reference proteome</keyword>
<organism evidence="1 2">
    <name type="scientific">Caerostris darwini</name>
    <dbReference type="NCBI Taxonomy" id="1538125"/>
    <lineage>
        <taxon>Eukaryota</taxon>
        <taxon>Metazoa</taxon>
        <taxon>Ecdysozoa</taxon>
        <taxon>Arthropoda</taxon>
        <taxon>Chelicerata</taxon>
        <taxon>Arachnida</taxon>
        <taxon>Araneae</taxon>
        <taxon>Araneomorphae</taxon>
        <taxon>Entelegynae</taxon>
        <taxon>Araneoidea</taxon>
        <taxon>Araneidae</taxon>
        <taxon>Caerostris</taxon>
    </lineage>
</organism>
<reference evidence="1 2" key="1">
    <citation type="submission" date="2021-06" db="EMBL/GenBank/DDBJ databases">
        <title>Caerostris darwini draft genome.</title>
        <authorList>
            <person name="Kono N."/>
            <person name="Arakawa K."/>
        </authorList>
    </citation>
    <scope>NUCLEOTIDE SEQUENCE [LARGE SCALE GENOMIC DNA]</scope>
</reference>
<evidence type="ECO:0000313" key="2">
    <source>
        <dbReference type="Proteomes" id="UP001054837"/>
    </source>
</evidence>